<dbReference type="InterPro" id="IPR010985">
    <property type="entry name" value="Ribbon_hlx_hlx"/>
</dbReference>
<name>A0A511NAQ8_DEIC1</name>
<protein>
    <submittedName>
        <fullName evidence="1">Uncharacterized protein</fullName>
    </submittedName>
</protein>
<organism evidence="1 2">
    <name type="scientific">Deinococcus cellulosilyticus (strain DSM 18568 / NBRC 106333 / KACC 11606 / 5516J-15)</name>
    <dbReference type="NCBI Taxonomy" id="1223518"/>
    <lineage>
        <taxon>Bacteria</taxon>
        <taxon>Thermotogati</taxon>
        <taxon>Deinococcota</taxon>
        <taxon>Deinococci</taxon>
        <taxon>Deinococcales</taxon>
        <taxon>Deinococcaceae</taxon>
        <taxon>Deinococcus</taxon>
    </lineage>
</organism>
<reference evidence="1 2" key="1">
    <citation type="submission" date="2019-07" db="EMBL/GenBank/DDBJ databases">
        <title>Whole genome shotgun sequence of Deinococcus cellulosilyticus NBRC 106333.</title>
        <authorList>
            <person name="Hosoyama A."/>
            <person name="Uohara A."/>
            <person name="Ohji S."/>
            <person name="Ichikawa N."/>
        </authorList>
    </citation>
    <scope>NUCLEOTIDE SEQUENCE [LARGE SCALE GENOMIC DNA]</scope>
    <source>
        <strain evidence="1 2">NBRC 106333</strain>
    </source>
</reference>
<keyword evidence="2" id="KW-1185">Reference proteome</keyword>
<comment type="caution">
    <text evidence="1">The sequence shown here is derived from an EMBL/GenBank/DDBJ whole genome shotgun (WGS) entry which is preliminary data.</text>
</comment>
<dbReference type="SUPFAM" id="SSF47598">
    <property type="entry name" value="Ribbon-helix-helix"/>
    <property type="match status" value="1"/>
</dbReference>
<dbReference type="GO" id="GO:0006355">
    <property type="term" value="P:regulation of DNA-templated transcription"/>
    <property type="evidence" value="ECO:0007669"/>
    <property type="project" value="InterPro"/>
</dbReference>
<gene>
    <name evidence="1" type="ORF">DC3_55500</name>
</gene>
<sequence length="138" mass="15562">MKKQHVGARVDPNVREKIEKIAQANKLSVSTVVEELLIRALDDQESELAATFLIPKMVTIVDQAMYKHFNRMANLMVRTAMESSISAQMLQEIAQKDLGMSRDEVKGLRNEMWGRAASSLKRKIQDLTDSILEGMDGE</sequence>
<proteinExistence type="predicted"/>
<dbReference type="AlphaFoldDB" id="A0A511NAQ8"/>
<accession>A0A511NAQ8</accession>
<dbReference type="EMBL" id="BJXB01000047">
    <property type="protein sequence ID" value="GEM49915.1"/>
    <property type="molecule type" value="Genomic_DNA"/>
</dbReference>
<evidence type="ECO:0000313" key="2">
    <source>
        <dbReference type="Proteomes" id="UP000321306"/>
    </source>
</evidence>
<dbReference type="Proteomes" id="UP000321306">
    <property type="component" value="Unassembled WGS sequence"/>
</dbReference>
<dbReference type="RefSeq" id="WP_146891420.1">
    <property type="nucleotide sequence ID" value="NZ_BJXB01000047.1"/>
</dbReference>
<evidence type="ECO:0000313" key="1">
    <source>
        <dbReference type="EMBL" id="GEM49915.1"/>
    </source>
</evidence>
<dbReference type="OrthoDB" id="73676at2"/>